<dbReference type="InterPro" id="IPR036271">
    <property type="entry name" value="Tet_transcr_reg_TetR-rel_C_sf"/>
</dbReference>
<dbReference type="InterPro" id="IPR025996">
    <property type="entry name" value="MT1864/Rv1816-like_C"/>
</dbReference>
<protein>
    <submittedName>
        <fullName evidence="4">WHG domain-containing protein</fullName>
    </submittedName>
</protein>
<feature type="domain" description="HTH-type transcriptional regulator MT1864/Rv1816-like C-terminal" evidence="3">
    <location>
        <begin position="91"/>
        <end position="182"/>
    </location>
</feature>
<dbReference type="RefSeq" id="WP_090616680.1">
    <property type="nucleotide sequence ID" value="NZ_CP067124.1"/>
</dbReference>
<dbReference type="Gene3D" id="1.10.357.10">
    <property type="entry name" value="Tetracycline Repressor, domain 2"/>
    <property type="match status" value="1"/>
</dbReference>
<dbReference type="Pfam" id="PF13305">
    <property type="entry name" value="TetR_C_33"/>
    <property type="match status" value="1"/>
</dbReference>
<evidence type="ECO:0000259" key="3">
    <source>
        <dbReference type="Pfam" id="PF13305"/>
    </source>
</evidence>
<accession>A0A1H8MJV2</accession>
<dbReference type="SUPFAM" id="SSF48498">
    <property type="entry name" value="Tetracyclin repressor-like, C-terminal domain"/>
    <property type="match status" value="1"/>
</dbReference>
<sequence>MYHQKPDGSSEHNRLLDAAMRLLHHPAIRVPELDEIAQEAGVEEQQARALFADSREVYEAAAECALLWLNDACIRAVVKVDPDDSMAQFGALGEAYIDWAVTNEPYFRLISGGQLVQLVGSPRLKRYHDAMRDLMFKMLERARDSGRLAADENIALMVISGRSFAYGLARMVVDGRMAEWYPEIPPMEAARQALHDYVLRTARGSMPRDPAR</sequence>
<keyword evidence="2" id="KW-0804">Transcription</keyword>
<dbReference type="AlphaFoldDB" id="A0A1H8MJV2"/>
<evidence type="ECO:0000313" key="4">
    <source>
        <dbReference type="EMBL" id="SEO17589.1"/>
    </source>
</evidence>
<keyword evidence="1" id="KW-0805">Transcription regulation</keyword>
<evidence type="ECO:0000256" key="1">
    <source>
        <dbReference type="ARBA" id="ARBA00023015"/>
    </source>
</evidence>
<reference evidence="4 5" key="1">
    <citation type="submission" date="2016-10" db="EMBL/GenBank/DDBJ databases">
        <authorList>
            <person name="de Groot N.N."/>
        </authorList>
    </citation>
    <scope>NUCLEOTIDE SEQUENCE [LARGE SCALE GENOMIC DNA]</scope>
    <source>
        <strain evidence="4 5">DSM 8512</strain>
    </source>
</reference>
<proteinExistence type="predicted"/>
<evidence type="ECO:0000256" key="2">
    <source>
        <dbReference type="ARBA" id="ARBA00023163"/>
    </source>
</evidence>
<evidence type="ECO:0000313" key="5">
    <source>
        <dbReference type="Proteomes" id="UP000199054"/>
    </source>
</evidence>
<organism evidence="4 5">
    <name type="scientific">Paracoccus alcaliphilus</name>
    <dbReference type="NCBI Taxonomy" id="34002"/>
    <lineage>
        <taxon>Bacteria</taxon>
        <taxon>Pseudomonadati</taxon>
        <taxon>Pseudomonadota</taxon>
        <taxon>Alphaproteobacteria</taxon>
        <taxon>Rhodobacterales</taxon>
        <taxon>Paracoccaceae</taxon>
        <taxon>Paracoccus</taxon>
    </lineage>
</organism>
<gene>
    <name evidence="4" type="ORF">SAMN04489859_104118</name>
</gene>
<name>A0A1H8MJV2_9RHOB</name>
<keyword evidence="5" id="KW-1185">Reference proteome</keyword>
<dbReference type="Proteomes" id="UP000199054">
    <property type="component" value="Unassembled WGS sequence"/>
</dbReference>
<dbReference type="EMBL" id="FODE01000041">
    <property type="protein sequence ID" value="SEO17589.1"/>
    <property type="molecule type" value="Genomic_DNA"/>
</dbReference>
<dbReference type="OrthoDB" id="7056813at2"/>